<dbReference type="InterPro" id="IPR034005">
    <property type="entry name" value="M3A_DCP"/>
</dbReference>
<keyword evidence="2 7" id="KW-0645">Protease</keyword>
<dbReference type="Gene3D" id="1.20.1050.40">
    <property type="entry name" value="Endopeptidase. Chain P, domain 1"/>
    <property type="match status" value="1"/>
</dbReference>
<proteinExistence type="inferred from homology"/>
<dbReference type="PANTHER" id="PTHR43660:SF1">
    <property type="entry name" value="DIPEPTIDYL CARBOXYPEPTIDASE"/>
    <property type="match status" value="1"/>
</dbReference>
<comment type="similarity">
    <text evidence="1 7">Belongs to the peptidase M3 family.</text>
</comment>
<keyword evidence="4 7" id="KW-0378">Hydrolase</keyword>
<dbReference type="InterPro" id="IPR001567">
    <property type="entry name" value="Pept_M3A_M3B_dom"/>
</dbReference>
<feature type="domain" description="Peptidase M3A/M3B catalytic" evidence="8">
    <location>
        <begin position="268"/>
        <end position="718"/>
    </location>
</feature>
<dbReference type="EC" id="3.4.15.5" evidence="9"/>
<dbReference type="GO" id="GO:0004222">
    <property type="term" value="F:metalloendopeptidase activity"/>
    <property type="evidence" value="ECO:0007669"/>
    <property type="project" value="InterPro"/>
</dbReference>
<evidence type="ECO:0000256" key="6">
    <source>
        <dbReference type="ARBA" id="ARBA00023049"/>
    </source>
</evidence>
<dbReference type="Gene3D" id="1.10.1370.10">
    <property type="entry name" value="Neurolysin, domain 3"/>
    <property type="match status" value="1"/>
</dbReference>
<dbReference type="SUPFAM" id="SSF55486">
    <property type="entry name" value="Metalloproteases ('zincins'), catalytic domain"/>
    <property type="match status" value="1"/>
</dbReference>
<dbReference type="GO" id="GO:0046872">
    <property type="term" value="F:metal ion binding"/>
    <property type="evidence" value="ECO:0007669"/>
    <property type="project" value="UniProtKB-UniRule"/>
</dbReference>
<evidence type="ECO:0000256" key="4">
    <source>
        <dbReference type="ARBA" id="ARBA00022801"/>
    </source>
</evidence>
<dbReference type="GO" id="GO:0008241">
    <property type="term" value="F:peptidyl-dipeptidase activity"/>
    <property type="evidence" value="ECO:0007669"/>
    <property type="project" value="UniProtKB-EC"/>
</dbReference>
<keyword evidence="9" id="KW-0121">Carboxypeptidase</keyword>
<dbReference type="InterPro" id="IPR045090">
    <property type="entry name" value="Pept_M3A_M3B"/>
</dbReference>
<protein>
    <submittedName>
        <fullName evidence="9">Peptidyl-dipeptidase Dcp</fullName>
        <ecNumber evidence="9">3.4.15.5</ecNumber>
    </submittedName>
</protein>
<keyword evidence="3 7" id="KW-0479">Metal-binding</keyword>
<evidence type="ECO:0000259" key="8">
    <source>
        <dbReference type="Pfam" id="PF01432"/>
    </source>
</evidence>
<dbReference type="Gene3D" id="3.40.390.10">
    <property type="entry name" value="Collagenase (Catalytic Domain)"/>
    <property type="match status" value="1"/>
</dbReference>
<evidence type="ECO:0000256" key="7">
    <source>
        <dbReference type="RuleBase" id="RU003435"/>
    </source>
</evidence>
<dbReference type="GO" id="GO:0005829">
    <property type="term" value="C:cytosol"/>
    <property type="evidence" value="ECO:0007669"/>
    <property type="project" value="TreeGrafter"/>
</dbReference>
<evidence type="ECO:0000256" key="1">
    <source>
        <dbReference type="ARBA" id="ARBA00006040"/>
    </source>
</evidence>
<dbReference type="InterPro" id="IPR024077">
    <property type="entry name" value="Neurolysin/TOP_dom2"/>
</dbReference>
<sequence length="722" mass="82838">MVASIEVAIFFCNFANYSLEKPTAMRKNILTFILLCFMNNLSSQNIFFEPYSTLHGVVPFNKIKTEDYQPAINEGIRRQNAEIEAIITNPEAPTFANTVLAYEKSGEMLQRVSTVFGNLLSAETNDELQELAKAIMPLMSEHANNISMNEKLFARIKTVYEQRNKEALYAEQQKLLEEVYNGFVRNGANLQGEAKEKYRALSKELSLLTLQFSDNNLKETNSYRMVITDKSQLAGLPESSIEAAEEAAKEAATEGWIFTLQAPSYGPFMMYADNRQLRRELYMAYNTKCTHDNAYNNLEIVKKLVNVRLEIARLLGYDNFAAYNLQERMAQNSDAVYKLLNQLLEAYSPTAKQEYAEVQALARQEQGDGFTLMPWDWAYYSHKLKNKKFNINDEMLRPYFELSKVKEGVFGLATRLYGITFKKNPTIPVYHQDVDAYEVFDKDGKFLAVLYTDFHPRASKRAGAWMTSYKGQWISENSDENSRPHVSIVMNFTKPTAEKPALLTFDEVETFLHEFGHSLHGIFANTTYESLSGTNVYWDFVELPSQIMENFAIEKDFLHTFARHYQTEELIPDELVQRITDSANFNVANACLRQVSFGLLDMGWYTRNIPFDGDVKTYEKKAWEKAQILPVVEEACMSTQFSHIFAGGYSAGYYSYKWAEVLDADAFSLFKQKGIFNQEVADSFRENILSKGGIEDPMTLYKRFRGQEPTIEALLIRNGIRK</sequence>
<evidence type="ECO:0000313" key="9">
    <source>
        <dbReference type="EMBL" id="VFB14268.1"/>
    </source>
</evidence>
<evidence type="ECO:0000256" key="2">
    <source>
        <dbReference type="ARBA" id="ARBA00022670"/>
    </source>
</evidence>
<dbReference type="Proteomes" id="UP000396835">
    <property type="component" value="Unassembled WGS sequence"/>
</dbReference>
<dbReference type="PANTHER" id="PTHR43660">
    <property type="entry name" value="DIPEPTIDYL CARBOXYPEPTIDASE"/>
    <property type="match status" value="1"/>
</dbReference>
<organism evidence="9 10">
    <name type="scientific">Prevotella heparinolytica</name>
    <dbReference type="NCBI Taxonomy" id="28113"/>
    <lineage>
        <taxon>Bacteria</taxon>
        <taxon>Pseudomonadati</taxon>
        <taxon>Bacteroidota</taxon>
        <taxon>Bacteroidia</taxon>
        <taxon>Bacteroidales</taxon>
        <taxon>Bacteroidaceae</taxon>
        <taxon>Bacteroides</taxon>
    </lineage>
</organism>
<dbReference type="EMBL" id="CAACYH010000004">
    <property type="protein sequence ID" value="VFB14268.1"/>
    <property type="molecule type" value="Genomic_DNA"/>
</dbReference>
<dbReference type="GO" id="GO:0006508">
    <property type="term" value="P:proteolysis"/>
    <property type="evidence" value="ECO:0007669"/>
    <property type="project" value="UniProtKB-KW"/>
</dbReference>
<accession>A0A449I495</accession>
<evidence type="ECO:0000256" key="3">
    <source>
        <dbReference type="ARBA" id="ARBA00022723"/>
    </source>
</evidence>
<dbReference type="FunFam" id="3.40.390.10:FF:000009">
    <property type="entry name" value="Oligopeptidase A"/>
    <property type="match status" value="1"/>
</dbReference>
<comment type="cofactor">
    <cofactor evidence="7">
        <name>Zn(2+)</name>
        <dbReference type="ChEBI" id="CHEBI:29105"/>
    </cofactor>
    <text evidence="7">Binds 1 zinc ion.</text>
</comment>
<evidence type="ECO:0000313" key="10">
    <source>
        <dbReference type="Proteomes" id="UP000396835"/>
    </source>
</evidence>
<evidence type="ECO:0000256" key="5">
    <source>
        <dbReference type="ARBA" id="ARBA00022833"/>
    </source>
</evidence>
<dbReference type="CDD" id="cd06456">
    <property type="entry name" value="M3A_DCP"/>
    <property type="match status" value="1"/>
</dbReference>
<reference evidence="9 10" key="1">
    <citation type="submission" date="2019-02" db="EMBL/GenBank/DDBJ databases">
        <authorList>
            <consortium name="Pathogen Informatics"/>
        </authorList>
    </citation>
    <scope>NUCLEOTIDE SEQUENCE [LARGE SCALE GENOMIC DNA]</scope>
    <source>
        <strain evidence="9 10">3012STDY7078512</strain>
    </source>
</reference>
<dbReference type="InterPro" id="IPR024079">
    <property type="entry name" value="MetalloPept_cat_dom_sf"/>
</dbReference>
<dbReference type="InterPro" id="IPR024080">
    <property type="entry name" value="Neurolysin/TOP_N"/>
</dbReference>
<keyword evidence="5 7" id="KW-0862">Zinc</keyword>
<dbReference type="Pfam" id="PF01432">
    <property type="entry name" value="Peptidase_M3"/>
    <property type="match status" value="1"/>
</dbReference>
<keyword evidence="6 7" id="KW-0482">Metalloprotease</keyword>
<gene>
    <name evidence="9" type="primary">dcp_2</name>
    <name evidence="9" type="ORF">NCTC7812_01811</name>
</gene>
<dbReference type="GO" id="GO:0004180">
    <property type="term" value="F:carboxypeptidase activity"/>
    <property type="evidence" value="ECO:0007669"/>
    <property type="project" value="UniProtKB-KW"/>
</dbReference>
<name>A0A449I495_9BACE</name>
<dbReference type="AlphaFoldDB" id="A0A449I495"/>